<feature type="domain" description="PPM-type phosphatase" evidence="1">
    <location>
        <begin position="11"/>
        <end position="249"/>
    </location>
</feature>
<proteinExistence type="predicted"/>
<dbReference type="HOGENOM" id="CLU_034545_4_1_5"/>
<dbReference type="InterPro" id="IPR036457">
    <property type="entry name" value="PPM-type-like_dom_sf"/>
</dbReference>
<name>K0PWK6_9HYPH</name>
<dbReference type="STRING" id="1211777.BN77_3182"/>
<sequence length="252" mass="26970">MTVQSGPRTIQYAAVTHKGLVRERNEDAVLAAETILKGNNASHSGAVSSTGRPVFMIADGMGGHARGEVASSCALECLKGDIDRSEDTDWGARILHAHHEIFNLMEGRPELTGMGTTLVGVEVGRSSLVVFNVGDSRAYRFGHGKLMQATVDDVPERFDQARRSHQITQALGGRPTPGRLFPHVRAQDPLGDDEKLLLCSDGLWDMLPDTIIHRILQEEVDVQAAANALLQAALEAGGEDNVSVIVVGFGSG</sequence>
<dbReference type="eggNOG" id="COG0631">
    <property type="taxonomic scope" value="Bacteria"/>
</dbReference>
<evidence type="ECO:0000313" key="3">
    <source>
        <dbReference type="Proteomes" id="UP000009319"/>
    </source>
</evidence>
<dbReference type="SMART" id="SM00331">
    <property type="entry name" value="PP2C_SIG"/>
    <property type="match status" value="1"/>
</dbReference>
<dbReference type="Pfam" id="PF13672">
    <property type="entry name" value="PP2C_2"/>
    <property type="match status" value="1"/>
</dbReference>
<dbReference type="InterPro" id="IPR015655">
    <property type="entry name" value="PP2C"/>
</dbReference>
<dbReference type="InterPro" id="IPR001932">
    <property type="entry name" value="PPM-type_phosphatase-like_dom"/>
</dbReference>
<dbReference type="EMBL" id="CANI01000020">
    <property type="protein sequence ID" value="CCM75995.1"/>
    <property type="molecule type" value="Genomic_DNA"/>
</dbReference>
<dbReference type="Gene3D" id="3.60.40.10">
    <property type="entry name" value="PPM-type phosphatase domain"/>
    <property type="match status" value="1"/>
</dbReference>
<dbReference type="PROSITE" id="PS51746">
    <property type="entry name" value="PPM_2"/>
    <property type="match status" value="1"/>
</dbReference>
<protein>
    <submittedName>
        <fullName evidence="2">Protein phosphatase 2C-like</fullName>
    </submittedName>
</protein>
<accession>K0PWK6</accession>
<dbReference type="CDD" id="cd00143">
    <property type="entry name" value="PP2Cc"/>
    <property type="match status" value="1"/>
</dbReference>
<evidence type="ECO:0000259" key="1">
    <source>
        <dbReference type="PROSITE" id="PS51746"/>
    </source>
</evidence>
<dbReference type="PANTHER" id="PTHR47992">
    <property type="entry name" value="PROTEIN PHOSPHATASE"/>
    <property type="match status" value="1"/>
</dbReference>
<dbReference type="SUPFAM" id="SSF81606">
    <property type="entry name" value="PP2C-like"/>
    <property type="match status" value="1"/>
</dbReference>
<comment type="caution">
    <text evidence="2">The sequence shown here is derived from an EMBL/GenBank/DDBJ whole genome shotgun (WGS) entry which is preliminary data.</text>
</comment>
<reference evidence="2 3" key="1">
    <citation type="journal article" date="2013" name="Genome Announc.">
        <title>Draft Genome Sequence of Rhizobium mesoamericanum STM3625, a Nitrogen-Fixing Symbiont of Mimosa pudica Isolated in French Guiana (South America).</title>
        <authorList>
            <person name="Moulin L."/>
            <person name="Mornico D."/>
            <person name="Melkonian R."/>
            <person name="Klonowska A."/>
        </authorList>
    </citation>
    <scope>NUCLEOTIDE SEQUENCE [LARGE SCALE GENOMIC DNA]</scope>
    <source>
        <strain evidence="2 3">STM3625</strain>
    </source>
</reference>
<organism evidence="2 3">
    <name type="scientific">Rhizobium mesoamericanum STM3625</name>
    <dbReference type="NCBI Taxonomy" id="1211777"/>
    <lineage>
        <taxon>Bacteria</taxon>
        <taxon>Pseudomonadati</taxon>
        <taxon>Pseudomonadota</taxon>
        <taxon>Alphaproteobacteria</taxon>
        <taxon>Hyphomicrobiales</taxon>
        <taxon>Rhizobiaceae</taxon>
        <taxon>Rhizobium/Agrobacterium group</taxon>
        <taxon>Rhizobium</taxon>
    </lineage>
</organism>
<dbReference type="GO" id="GO:0004722">
    <property type="term" value="F:protein serine/threonine phosphatase activity"/>
    <property type="evidence" value="ECO:0007669"/>
    <property type="project" value="InterPro"/>
</dbReference>
<dbReference type="Proteomes" id="UP000009319">
    <property type="component" value="Unassembled WGS sequence"/>
</dbReference>
<evidence type="ECO:0000313" key="2">
    <source>
        <dbReference type="EMBL" id="CCM75995.1"/>
    </source>
</evidence>
<dbReference type="AlphaFoldDB" id="K0PWK6"/>
<gene>
    <name evidence="2" type="ORF">BN77_3182</name>
</gene>
<dbReference type="RefSeq" id="WP_007533258.1">
    <property type="nucleotide sequence ID" value="NZ_HF536772.1"/>
</dbReference>
<dbReference type="SMART" id="SM00332">
    <property type="entry name" value="PP2Cc"/>
    <property type="match status" value="1"/>
</dbReference>
<keyword evidence="3" id="KW-1185">Reference proteome</keyword>